<evidence type="ECO:0000256" key="1">
    <source>
        <dbReference type="SAM" id="MobiDB-lite"/>
    </source>
</evidence>
<accession>G5LUP1</accession>
<name>G5LUP1_SALET</name>
<gene>
    <name evidence="2" type="ORF">LTSEALA_4934</name>
</gene>
<proteinExistence type="predicted"/>
<protein>
    <submittedName>
        <fullName evidence="2">Putative surface-exposed virulence protein</fullName>
    </submittedName>
</protein>
<dbReference type="EMBL" id="AFCJ01002119">
    <property type="protein sequence ID" value="EHC31803.1"/>
    <property type="molecule type" value="Genomic_DNA"/>
</dbReference>
<evidence type="ECO:0000313" key="2">
    <source>
        <dbReference type="EMBL" id="EHC31803.1"/>
    </source>
</evidence>
<dbReference type="PATRIC" id="fig|913241.3.peg.3754"/>
<feature type="region of interest" description="Disordered" evidence="1">
    <location>
        <begin position="39"/>
        <end position="58"/>
    </location>
</feature>
<dbReference type="AlphaFoldDB" id="G5LUP1"/>
<sequence>MVIDNAGSTTVSGADATALYIEGDNALVINEGNQTISGGAVGSNQTISGGAGRRRYAH</sequence>
<dbReference type="Proteomes" id="UP000004642">
    <property type="component" value="Unassembled WGS sequence"/>
</dbReference>
<feature type="compositionally biased region" description="Polar residues" evidence="1">
    <location>
        <begin position="39"/>
        <end position="48"/>
    </location>
</feature>
<reference evidence="2 3" key="1">
    <citation type="journal article" date="2011" name="BMC Genomics">
        <title>Genome sequencing reveals diversification of virulence factor content and possible host adaptation in distinct subpopulations of Salmonella enterica.</title>
        <authorList>
            <person name="den Bakker H.C."/>
            <person name="Moreno Switt A.I."/>
            <person name="Govoni G."/>
            <person name="Cummings C.A."/>
            <person name="Ranieri M.L."/>
            <person name="Degoricija L."/>
            <person name="Hoelzer K."/>
            <person name="Rodriguez-Rivera L.D."/>
            <person name="Brown S."/>
            <person name="Bolchacova E."/>
            <person name="Furtado M.R."/>
            <person name="Wiedmann M."/>
        </authorList>
    </citation>
    <scope>NUCLEOTIDE SEQUENCE [LARGE SCALE GENOMIC DNA]</scope>
    <source>
        <strain evidence="2 3">R6-377</strain>
    </source>
</reference>
<evidence type="ECO:0000313" key="3">
    <source>
        <dbReference type="Proteomes" id="UP000004642"/>
    </source>
</evidence>
<organism evidence="2 3">
    <name type="scientific">Salmonella enterica subsp. enterica serovar Alachua str. R6-377</name>
    <dbReference type="NCBI Taxonomy" id="913241"/>
    <lineage>
        <taxon>Bacteria</taxon>
        <taxon>Pseudomonadati</taxon>
        <taxon>Pseudomonadota</taxon>
        <taxon>Gammaproteobacteria</taxon>
        <taxon>Enterobacterales</taxon>
        <taxon>Enterobacteriaceae</taxon>
        <taxon>Salmonella</taxon>
    </lineage>
</organism>
<comment type="caution">
    <text evidence="2">The sequence shown here is derived from an EMBL/GenBank/DDBJ whole genome shotgun (WGS) entry which is preliminary data.</text>
</comment>